<protein>
    <submittedName>
        <fullName evidence="5">Type I restriction enzyme, S subunit</fullName>
    </submittedName>
</protein>
<dbReference type="SUPFAM" id="SSF116734">
    <property type="entry name" value="DNA methylase specificity domain"/>
    <property type="match status" value="2"/>
</dbReference>
<accession>A0A0X3AMR3</accession>
<keyword evidence="2" id="KW-0680">Restriction system</keyword>
<dbReference type="Proteomes" id="UP000182761">
    <property type="component" value="Unassembled WGS sequence"/>
</dbReference>
<dbReference type="RefSeq" id="WP_073961190.1">
    <property type="nucleotide sequence ID" value="NZ_FCOR01000002.1"/>
</dbReference>
<dbReference type="EMBL" id="FCOR01000002">
    <property type="protein sequence ID" value="CVK15680.1"/>
    <property type="molecule type" value="Genomic_DNA"/>
</dbReference>
<name>A0A0X3AMR3_9FLAO</name>
<evidence type="ECO:0000256" key="2">
    <source>
        <dbReference type="ARBA" id="ARBA00022747"/>
    </source>
</evidence>
<keyword evidence="6" id="KW-1185">Reference proteome</keyword>
<evidence type="ECO:0000259" key="4">
    <source>
        <dbReference type="Pfam" id="PF01420"/>
    </source>
</evidence>
<keyword evidence="3" id="KW-0238">DNA-binding</keyword>
<organism evidence="5 6">
    <name type="scientific">Apibacter mensalis</name>
    <dbReference type="NCBI Taxonomy" id="1586267"/>
    <lineage>
        <taxon>Bacteria</taxon>
        <taxon>Pseudomonadati</taxon>
        <taxon>Bacteroidota</taxon>
        <taxon>Flavobacteriia</taxon>
        <taxon>Flavobacteriales</taxon>
        <taxon>Weeksellaceae</taxon>
        <taxon>Apibacter</taxon>
    </lineage>
</organism>
<dbReference type="OrthoDB" id="9816225at2"/>
<dbReference type="InterPro" id="IPR052021">
    <property type="entry name" value="Type-I_RS_S_subunit"/>
</dbReference>
<dbReference type="InterPro" id="IPR044946">
    <property type="entry name" value="Restrct_endonuc_typeI_TRD_sf"/>
</dbReference>
<evidence type="ECO:0000313" key="5">
    <source>
        <dbReference type="EMBL" id="CVK15680.1"/>
    </source>
</evidence>
<feature type="domain" description="Type I restriction modification DNA specificity" evidence="4">
    <location>
        <begin position="192"/>
        <end position="370"/>
    </location>
</feature>
<dbReference type="Pfam" id="PF01420">
    <property type="entry name" value="Methylase_S"/>
    <property type="match status" value="2"/>
</dbReference>
<dbReference type="PANTHER" id="PTHR30408:SF13">
    <property type="entry name" value="TYPE I RESTRICTION ENZYME HINDI SPECIFICITY SUBUNIT"/>
    <property type="match status" value="1"/>
</dbReference>
<dbReference type="InterPro" id="IPR000055">
    <property type="entry name" value="Restrct_endonuc_typeI_TRD"/>
</dbReference>
<dbReference type="GO" id="GO:0003677">
    <property type="term" value="F:DNA binding"/>
    <property type="evidence" value="ECO:0007669"/>
    <property type="project" value="UniProtKB-KW"/>
</dbReference>
<evidence type="ECO:0000256" key="1">
    <source>
        <dbReference type="ARBA" id="ARBA00010923"/>
    </source>
</evidence>
<evidence type="ECO:0000313" key="6">
    <source>
        <dbReference type="Proteomes" id="UP000182761"/>
    </source>
</evidence>
<gene>
    <name evidence="5" type="ORF">Ga0061079_102231</name>
</gene>
<dbReference type="STRING" id="1586267.GCA_001418685_00511"/>
<reference evidence="5 6" key="1">
    <citation type="submission" date="2016-01" db="EMBL/GenBank/DDBJ databases">
        <authorList>
            <person name="McClelland M."/>
            <person name="Jain A."/>
            <person name="Saraogi P."/>
            <person name="Mendelson R."/>
            <person name="Westerman R."/>
            <person name="SanMiguel P."/>
            <person name="Csonka L."/>
        </authorList>
    </citation>
    <scope>NUCLEOTIDE SEQUENCE [LARGE SCALE GENOMIC DNA]</scope>
    <source>
        <strain evidence="5 6">R-53146</strain>
    </source>
</reference>
<dbReference type="GO" id="GO:0009307">
    <property type="term" value="P:DNA restriction-modification system"/>
    <property type="evidence" value="ECO:0007669"/>
    <property type="project" value="UniProtKB-KW"/>
</dbReference>
<sequence length="416" mass="48261">MNEYKLKDLIHIHNGRPYAHLSDGIIPVYGSGGIICYVNEALYDREAILLPRKGTLNNIMYSNQKIWVIDTMYYATTNNKACPYYLYRYLGLLNLSHLDSGSALPSMTQATYYDIKVKLPNIKTQQRIASVLSALDDKIELNNRINAELEAMAKTLYDYWFVQFDFPDENGNPYKSSGGKMVYSEELKREIPEGWEVKQLKGNVKFERGISYTSKEIENNDGIPMINLSSITVDRKYRSKLKFYSGKNINKKVSFGDMLIACTDLTRNADIIGSPISVPKEYEEYVFSMDLAKMEIITDKLKQNYLYMSLMTDYYHNFIKWYASGTNVLHLDLKGIEYYPLLFPNIDIQKKFAYKIKIIEEKKAFIINENQKLASLRDWLLPILMNGQVGFKETTHKEEIIKSQQKKQHLELLLSQ</sequence>
<dbReference type="PANTHER" id="PTHR30408">
    <property type="entry name" value="TYPE-1 RESTRICTION ENZYME ECOKI SPECIFICITY PROTEIN"/>
    <property type="match status" value="1"/>
</dbReference>
<dbReference type="Gene3D" id="3.90.220.20">
    <property type="entry name" value="DNA methylase specificity domains"/>
    <property type="match status" value="2"/>
</dbReference>
<feature type="domain" description="Type I restriction modification DNA specificity" evidence="4">
    <location>
        <begin position="2"/>
        <end position="151"/>
    </location>
</feature>
<dbReference type="CDD" id="cd17288">
    <property type="entry name" value="RMtype1_S_LlaAI06ORF1089P_TRD1-CR1_like"/>
    <property type="match status" value="1"/>
</dbReference>
<proteinExistence type="inferred from homology"/>
<evidence type="ECO:0000256" key="3">
    <source>
        <dbReference type="ARBA" id="ARBA00023125"/>
    </source>
</evidence>
<dbReference type="AlphaFoldDB" id="A0A0X3AMR3"/>
<comment type="similarity">
    <text evidence="1">Belongs to the type-I restriction system S methylase family.</text>
</comment>